<dbReference type="InterPro" id="IPR013122">
    <property type="entry name" value="PKD1_2_channel"/>
</dbReference>
<evidence type="ECO:0000256" key="6">
    <source>
        <dbReference type="ARBA" id="ARBA00022989"/>
    </source>
</evidence>
<dbReference type="PANTHER" id="PTHR10877">
    <property type="entry name" value="POLYCYSTIN FAMILY MEMBER"/>
    <property type="match status" value="1"/>
</dbReference>
<comment type="caution">
    <text evidence="10">Lacks conserved residue(s) required for the propagation of feature annotation.</text>
</comment>
<dbReference type="Gene3D" id="2.60.60.20">
    <property type="entry name" value="PLAT/LH2 domain"/>
    <property type="match status" value="1"/>
</dbReference>
<dbReference type="InterPro" id="IPR057244">
    <property type="entry name" value="GAIN_B"/>
</dbReference>
<keyword evidence="5" id="KW-0430">Lectin</keyword>
<dbReference type="KEGG" id="xla:108714058"/>
<keyword evidence="8" id="KW-1015">Disulfide bond</keyword>
<feature type="transmembrane region" description="Helical" evidence="12">
    <location>
        <begin position="1637"/>
        <end position="1663"/>
    </location>
</feature>
<dbReference type="GO" id="GO:0050982">
    <property type="term" value="P:detection of mechanical stimulus"/>
    <property type="evidence" value="ECO:0000318"/>
    <property type="project" value="GO_Central"/>
</dbReference>
<protein>
    <submittedName>
        <fullName evidence="16">Polycystic kidney disease protein 1-like 3</fullName>
    </submittedName>
</protein>
<sequence>MGFINLTHLPDTGDRWQRAAVYVLCSQGSIYSVRVMWVFHLMVLFLLTLYHCNGQNEDDNYCPAHLFHVGDFCIQLEKDKKGFSYSESRCKESGGAIVYIENQMMLDALISLLREDDSLWVDMSPDLQNQLYPSEAANHSEPGRNKRCFAISSTRANLADCEEERGFICSFDSPKKHKPIRKRRDCYSRKKNKKYNNANNSTGNPPDFSKITPLTSESLKNMTLETAIQITAQYVNELQPKVQEIWTIEPLVTACEILNKLLNTSDFLSPEAQMNASQILADLAEQLLKIVDGSNNISAVNVTEVAPSLFNAFDGTMKCYMINYERLSSTQLDIILSDSLAAVEYLEIALWLVPDISVKSLNFSSTLSSLTLLRVDAADVSTEGISTTLPALSKVTFPPWYVLPNVTENSPLYVQLLALTINPFLHMSPTVIVGPITHILLSTEDSNMDVENLTENIEIVLYRNESANLEMDRKTLTKDKDFNVTVNVTSIKESMVLTLQPEVNINLTLYLGFQEQNNNSYLLQNMSLPDNGNYTLVLSPKHFKKGIGTYYIAVTVSNQSIWTERNSISLDIATFATQCVYWDYNLGNWINPGCHVGTQSSLAKTYCMCNHLTFFGSTFFVMPHVVDLRDSARLLANAAQNPVGLALLATLLGLFLIVVIWAWRKDKEDVKKVRVAALPDNSSEYHHRYAIKVCTGHRMGAGTTSQVLLTLYGSEGQSDPHLLIDTEKQVFHLGAVDVFLLKTRYLGELHSLRLWHSNSRSSPSWYVHRVNVTDLLAQRTWYFHCDSWLASDFADCQLDRIFPAVSRSNLMSLRYLLFSGTVDKLLKDHLWLSVWTRSPWNPFTRVQRICCCMSLLFLSLLINIMFWKGQGDGSTQTGQFPINEIKISVQSSFILAVVNIIIVQMFQLIQKQVTKVKLPSSKLRVAPSPYPPAKVDAKEQLIMDVGTLVDFLHKYVIQVLGETPIIPVASKSEPILQNIESLSYLVQSYICVQGPNQENLTRRNVMTAHQCHFLHYLHQTLTKIQLQVSSLDLTYVNSPIHYIHATNVLYELRDQLQTQHFSNSPLPSSVTTSFPVPVAKKTLSSRLPKFLPYVCWFVLLAISSFSAYYMTLVSLDMTREKATSWLISMLLSLFQSLFVLPPVKAFIQTVFMFRVLRRSNMDDAAEEQQLHGILSLFASHPDWELSGCRDPQNPLYCAPANKAITSLKRQKLMETRLYRLILEIAVHVVFLVMTMIMAYANKSPNEYNLNNAISQSFSGTFLQSGNIEDFYSSTSNSLLPKLYSQYTGFITDGNCFLLGSPRIRQLRRAFESANGQSQYNKEETGNYKAGWVPLGKNDTPDCEWKYYTEKELVGYPIWGQLGWYSGGGFVVELGKNISYASSTLTWLQTNQWLDTYTKAVFVEFNVYNANVQLFCLVTFLMETSAIGNFFTSVDLQIIKLSQPTTDIFSLQFISYIVFLIIVLYNIIQQGLLMKKQKWSYFSKIKNLLDLSIIMISLCNTGLYIKLVLLRQRDIDRYQQDRTGFVSFYETAIVESIHDYSIAFLVSLMTAKLWSLLSLNPNLHLITVTLRKAWDEISCFLIAIVIVIVAYSITCNLLYGWSIYSYRTFFDSAVTIFSLLIGIFNYDEVLDLNPIIGSLLITTYVIFLVFMLVNIFLSVILTIFSQERRCPTSYKDKEVVDLLLLKLSGLFVVGKKTKRSEDAKNEKKLM</sequence>
<dbReference type="Pfam" id="PF08016">
    <property type="entry name" value="PKD_channel"/>
    <property type="match status" value="1"/>
</dbReference>
<dbReference type="InterPro" id="IPR001304">
    <property type="entry name" value="C-type_lectin-like"/>
</dbReference>
<dbReference type="GO" id="GO:0005509">
    <property type="term" value="F:calcium ion binding"/>
    <property type="evidence" value="ECO:0007669"/>
    <property type="project" value="InterPro"/>
</dbReference>
<dbReference type="GO" id="GO:0030246">
    <property type="term" value="F:carbohydrate binding"/>
    <property type="evidence" value="ECO:0007669"/>
    <property type="project" value="UniProtKB-KW"/>
</dbReference>
<dbReference type="PROSITE" id="PS50221">
    <property type="entry name" value="GAIN_B"/>
    <property type="match status" value="1"/>
</dbReference>
<dbReference type="Pfam" id="PF01477">
    <property type="entry name" value="PLAT"/>
    <property type="match status" value="1"/>
</dbReference>
<dbReference type="InterPro" id="IPR000203">
    <property type="entry name" value="GPS"/>
</dbReference>
<keyword evidence="4" id="KW-0732">Signal</keyword>
<dbReference type="Pfam" id="PF20519">
    <property type="entry name" value="Polycystin_dom"/>
    <property type="match status" value="1"/>
</dbReference>
<dbReference type="GeneID" id="108714058"/>
<dbReference type="Proteomes" id="UP000186698">
    <property type="component" value="Chromosome 4L"/>
</dbReference>
<dbReference type="OrthoDB" id="2121937at2759"/>
<dbReference type="InterPro" id="IPR036392">
    <property type="entry name" value="PLAT/LH2_dom_sf"/>
</dbReference>
<dbReference type="PROSITE" id="PS50095">
    <property type="entry name" value="PLAT"/>
    <property type="match status" value="1"/>
</dbReference>
<evidence type="ECO:0000256" key="11">
    <source>
        <dbReference type="SAM" id="MobiDB-lite"/>
    </source>
</evidence>
<feature type="region of interest" description="Disordered" evidence="11">
    <location>
        <begin position="191"/>
        <end position="210"/>
    </location>
</feature>
<feature type="transmembrane region" description="Helical" evidence="12">
    <location>
        <begin position="1447"/>
        <end position="1467"/>
    </location>
</feature>
<evidence type="ECO:0000313" key="15">
    <source>
        <dbReference type="Proteomes" id="UP000186698"/>
    </source>
</evidence>
<dbReference type="SMART" id="SM00308">
    <property type="entry name" value="LH2"/>
    <property type="match status" value="1"/>
</dbReference>
<dbReference type="GO" id="GO:0005262">
    <property type="term" value="F:calcium channel activity"/>
    <property type="evidence" value="ECO:0000318"/>
    <property type="project" value="GO_Central"/>
</dbReference>
<feature type="transmembrane region" description="Helical" evidence="12">
    <location>
        <begin position="1122"/>
        <end position="1147"/>
    </location>
</feature>
<evidence type="ECO:0000313" key="16">
    <source>
        <dbReference type="RefSeq" id="XP_041446113.1"/>
    </source>
</evidence>
<dbReference type="FunFam" id="1.10.287.70:FF:000086">
    <property type="entry name" value="Polycystic kidney disease 2"/>
    <property type="match status" value="1"/>
</dbReference>
<dbReference type="SMART" id="SM00303">
    <property type="entry name" value="GPS"/>
    <property type="match status" value="1"/>
</dbReference>
<keyword evidence="6 12" id="KW-1133">Transmembrane helix</keyword>
<gene>
    <name evidence="16" type="primary">LOC108714058</name>
</gene>
<evidence type="ECO:0000256" key="12">
    <source>
        <dbReference type="SAM" id="Phobius"/>
    </source>
</evidence>
<dbReference type="Pfam" id="PF01825">
    <property type="entry name" value="GPS"/>
    <property type="match status" value="1"/>
</dbReference>
<feature type="domain" description="GAIN-B" evidence="14">
    <location>
        <begin position="474"/>
        <end position="626"/>
    </location>
</feature>
<dbReference type="InterPro" id="IPR051223">
    <property type="entry name" value="Polycystin"/>
</dbReference>
<dbReference type="SMART" id="SM00034">
    <property type="entry name" value="CLECT"/>
    <property type="match status" value="1"/>
</dbReference>
<evidence type="ECO:0000256" key="1">
    <source>
        <dbReference type="ARBA" id="ARBA00004141"/>
    </source>
</evidence>
<evidence type="ECO:0000259" key="13">
    <source>
        <dbReference type="PROSITE" id="PS50095"/>
    </source>
</evidence>
<evidence type="ECO:0000256" key="5">
    <source>
        <dbReference type="ARBA" id="ARBA00022734"/>
    </source>
</evidence>
<keyword evidence="3 12" id="KW-0812">Transmembrane</keyword>
<dbReference type="InterPro" id="IPR046791">
    <property type="entry name" value="Polycystin_dom"/>
</dbReference>
<name>A0A8J1MXT0_XENLA</name>
<evidence type="ECO:0000256" key="4">
    <source>
        <dbReference type="ARBA" id="ARBA00022729"/>
    </source>
</evidence>
<feature type="transmembrane region" description="Helical" evidence="12">
    <location>
        <begin position="1090"/>
        <end position="1110"/>
    </location>
</feature>
<evidence type="ECO:0000256" key="10">
    <source>
        <dbReference type="PROSITE-ProRule" id="PRU00152"/>
    </source>
</evidence>
<dbReference type="SUPFAM" id="SSF56436">
    <property type="entry name" value="C-type lectin-like"/>
    <property type="match status" value="1"/>
</dbReference>
<feature type="transmembrane region" description="Helical" evidence="12">
    <location>
        <begin position="887"/>
        <end position="909"/>
    </location>
</feature>
<dbReference type="Pfam" id="PF00059">
    <property type="entry name" value="Lectin_C"/>
    <property type="match status" value="1"/>
</dbReference>
<dbReference type="CTD" id="108714058"/>
<dbReference type="FunFam" id="2.60.60.20:FF:000008">
    <property type="entry name" value="Polycystic kidney disease 1-like 2, isoform CRA_a"/>
    <property type="match status" value="1"/>
</dbReference>
<evidence type="ECO:0000256" key="8">
    <source>
        <dbReference type="ARBA" id="ARBA00023157"/>
    </source>
</evidence>
<dbReference type="InterPro" id="IPR003915">
    <property type="entry name" value="PKD_2"/>
</dbReference>
<dbReference type="CDD" id="cd00037">
    <property type="entry name" value="CLECT"/>
    <property type="match status" value="1"/>
</dbReference>
<organism evidence="15 16">
    <name type="scientific">Xenopus laevis</name>
    <name type="common">African clawed frog</name>
    <dbReference type="NCBI Taxonomy" id="8355"/>
    <lineage>
        <taxon>Eukaryota</taxon>
        <taxon>Metazoa</taxon>
        <taxon>Chordata</taxon>
        <taxon>Craniata</taxon>
        <taxon>Vertebrata</taxon>
        <taxon>Euteleostomi</taxon>
        <taxon>Amphibia</taxon>
        <taxon>Batrachia</taxon>
        <taxon>Anura</taxon>
        <taxon>Pipoidea</taxon>
        <taxon>Pipidae</taxon>
        <taxon>Xenopodinae</taxon>
        <taxon>Xenopus</taxon>
        <taxon>Xenopus</taxon>
    </lineage>
</organism>
<evidence type="ECO:0000256" key="2">
    <source>
        <dbReference type="ARBA" id="ARBA00007200"/>
    </source>
</evidence>
<feature type="domain" description="PLAT" evidence="13">
    <location>
        <begin position="687"/>
        <end position="803"/>
    </location>
</feature>
<dbReference type="RefSeq" id="XP_041446113.1">
    <property type="nucleotide sequence ID" value="XM_041590179.1"/>
</dbReference>
<accession>A0A8J1MXT0</accession>
<feature type="transmembrane region" description="Helical" evidence="12">
    <location>
        <begin position="1217"/>
        <end position="1240"/>
    </location>
</feature>
<dbReference type="Gene3D" id="2.60.220.50">
    <property type="match status" value="1"/>
</dbReference>
<feature type="transmembrane region" description="Helical" evidence="12">
    <location>
        <begin position="643"/>
        <end position="663"/>
    </location>
</feature>
<dbReference type="Gene3D" id="1.10.287.70">
    <property type="match status" value="1"/>
</dbReference>
<proteinExistence type="inferred from homology"/>
<evidence type="ECO:0000256" key="9">
    <source>
        <dbReference type="ARBA" id="ARBA00023180"/>
    </source>
</evidence>
<reference evidence="16" key="1">
    <citation type="submission" date="2025-08" db="UniProtKB">
        <authorList>
            <consortium name="RefSeq"/>
        </authorList>
    </citation>
    <scope>IDENTIFICATION</scope>
    <source>
        <strain evidence="16">J_2021</strain>
        <tissue evidence="16">Erythrocytes</tissue>
    </source>
</reference>
<evidence type="ECO:0000256" key="7">
    <source>
        <dbReference type="ARBA" id="ARBA00023136"/>
    </source>
</evidence>
<feature type="transmembrane region" description="Helical" evidence="12">
    <location>
        <begin position="1579"/>
        <end position="1601"/>
    </location>
</feature>
<dbReference type="GO" id="GO:0016020">
    <property type="term" value="C:membrane"/>
    <property type="evidence" value="ECO:0000318"/>
    <property type="project" value="GO_Central"/>
</dbReference>
<dbReference type="PANTHER" id="PTHR10877:SF195">
    <property type="entry name" value="POLYCYSTIC KIDNEY DISEASE PROTEIN 1-LIKE 3 ISOFORM X1"/>
    <property type="match status" value="1"/>
</dbReference>
<evidence type="ECO:0000259" key="14">
    <source>
        <dbReference type="PROSITE" id="PS50221"/>
    </source>
</evidence>
<keyword evidence="9" id="KW-0325">Glycoprotein</keyword>
<evidence type="ECO:0000256" key="3">
    <source>
        <dbReference type="ARBA" id="ARBA00022692"/>
    </source>
</evidence>
<comment type="subcellular location">
    <subcellularLocation>
        <location evidence="1">Membrane</location>
        <topology evidence="1">Multi-pass membrane protein</topology>
    </subcellularLocation>
</comment>
<dbReference type="InterPro" id="IPR046338">
    <property type="entry name" value="GAIN_dom_sf"/>
</dbReference>
<feature type="transmembrane region" description="Helical" evidence="12">
    <location>
        <begin position="1487"/>
        <end position="1508"/>
    </location>
</feature>
<dbReference type="InterPro" id="IPR016186">
    <property type="entry name" value="C-type_lectin-like/link_sf"/>
</dbReference>
<dbReference type="InterPro" id="IPR016187">
    <property type="entry name" value="CTDL_fold"/>
</dbReference>
<keyword evidence="15" id="KW-1185">Reference proteome</keyword>
<keyword evidence="7 12" id="KW-0472">Membrane</keyword>
<dbReference type="SUPFAM" id="SSF49723">
    <property type="entry name" value="Lipase/lipooxygenase domain (PLAT/LH2 domain)"/>
    <property type="match status" value="1"/>
</dbReference>
<comment type="similarity">
    <text evidence="2">Belongs to the polycystin family.</text>
</comment>
<dbReference type="InterPro" id="IPR001024">
    <property type="entry name" value="PLAT/LH2_dom"/>
</dbReference>
<feature type="transmembrane region" description="Helical" evidence="12">
    <location>
        <begin position="846"/>
        <end position="867"/>
    </location>
</feature>
<dbReference type="PRINTS" id="PR01433">
    <property type="entry name" value="POLYCYSTIN2"/>
</dbReference>
<dbReference type="Gene3D" id="3.10.100.10">
    <property type="entry name" value="Mannose-Binding Protein A, subunit A"/>
    <property type="match status" value="1"/>
</dbReference>